<dbReference type="InterPro" id="IPR049503">
    <property type="entry name" value="AbiJ_NTD4"/>
</dbReference>
<dbReference type="Pfam" id="PF18863">
    <property type="entry name" value="AbiJ_NTD4"/>
    <property type="match status" value="1"/>
</dbReference>
<dbReference type="EMBL" id="JBCFQL010000001">
    <property type="protein sequence ID" value="MFA9190077.1"/>
    <property type="molecule type" value="Genomic_DNA"/>
</dbReference>
<keyword evidence="3" id="KW-1185">Reference proteome</keyword>
<dbReference type="RefSeq" id="WP_373405104.1">
    <property type="nucleotide sequence ID" value="NZ_JBCFQL010000001.1"/>
</dbReference>
<reference evidence="2 3" key="1">
    <citation type="submission" date="2024-04" db="EMBL/GenBank/DDBJ databases">
        <title>New Clade of Flavobacterium.</title>
        <authorList>
            <person name="Matos L."/>
            <person name="Proenca D.N."/>
            <person name="Fransisco R.M."/>
            <person name="Chung A.P."/>
            <person name="Maccario L."/>
            <person name="Sorensen S.J."/>
            <person name="Morais P.V."/>
        </authorList>
    </citation>
    <scope>NUCLEOTIDE SEQUENCE [LARGE SCALE GENOMIC DNA]</scope>
    <source>
        <strain evidence="2 3">FZUC8N2.13</strain>
    </source>
</reference>
<proteinExistence type="predicted"/>
<sequence length="282" mass="31991">MSFSDRIGLTSPKIKIQIDSLDNDLLNSLWNCFSLSYADRIKSQPYDVISLSKYKDFVKSIWANFFKEPLDTMPNTNSGAINYIREKFYSYNWYEVYNFIEFILKNPEARNNDNFTESLNTVLARELAGYRIIAGEVTPITDQFQVSQIQSAIDNTSKELLKGVNIHINSALNKLSDKKSPDYRNSIKESISAVESMVQIITGDSKAELGKGLKIIKDKIGLHTALEQGFIKIYGYTSDSDGIRHSLMEESTLDIEDAIFMLTSCSAFINYLFVKSDKAKLV</sequence>
<name>A0ABV4T7J2_9FLAO</name>
<comment type="caution">
    <text evidence="2">The sequence shown here is derived from an EMBL/GenBank/DDBJ whole genome shotgun (WGS) entry which is preliminary data.</text>
</comment>
<feature type="domain" description="HEPN AbiJ-N-terminal" evidence="1">
    <location>
        <begin position="1"/>
        <end position="154"/>
    </location>
</feature>
<gene>
    <name evidence="2" type="ORF">AAGV28_01735</name>
</gene>
<protein>
    <recommendedName>
        <fullName evidence="1">HEPN AbiJ-N-terminal domain-containing protein</fullName>
    </recommendedName>
</protein>
<evidence type="ECO:0000313" key="3">
    <source>
        <dbReference type="Proteomes" id="UP001574169"/>
    </source>
</evidence>
<dbReference type="Proteomes" id="UP001574169">
    <property type="component" value="Unassembled WGS sequence"/>
</dbReference>
<evidence type="ECO:0000259" key="1">
    <source>
        <dbReference type="Pfam" id="PF18863"/>
    </source>
</evidence>
<organism evidence="2 3">
    <name type="scientific">Flavobacterium zubiriense</name>
    <dbReference type="NCBI Taxonomy" id="3138075"/>
    <lineage>
        <taxon>Bacteria</taxon>
        <taxon>Pseudomonadati</taxon>
        <taxon>Bacteroidota</taxon>
        <taxon>Flavobacteriia</taxon>
        <taxon>Flavobacteriales</taxon>
        <taxon>Flavobacteriaceae</taxon>
        <taxon>Flavobacterium</taxon>
    </lineage>
</organism>
<evidence type="ECO:0000313" key="2">
    <source>
        <dbReference type="EMBL" id="MFA9190077.1"/>
    </source>
</evidence>
<accession>A0ABV4T7J2</accession>